<dbReference type="InterPro" id="IPR011059">
    <property type="entry name" value="Metal-dep_hydrolase_composite"/>
</dbReference>
<dbReference type="InterPro" id="IPR010252">
    <property type="entry name" value="HutF"/>
</dbReference>
<dbReference type="GO" id="GO:0005829">
    <property type="term" value="C:cytosol"/>
    <property type="evidence" value="ECO:0007669"/>
    <property type="project" value="TreeGrafter"/>
</dbReference>
<protein>
    <submittedName>
        <fullName evidence="7">Formimidoylglutamate deiminase</fullName>
    </submittedName>
</protein>
<keyword evidence="3" id="KW-0378">Hydrolase</keyword>
<dbReference type="Pfam" id="PF01979">
    <property type="entry name" value="Amidohydro_1"/>
    <property type="match status" value="1"/>
</dbReference>
<accession>A0A316TIH2</accession>
<comment type="caution">
    <text evidence="7">The sequence shown here is derived from an EMBL/GenBank/DDBJ whole genome shotgun (WGS) entry which is preliminary data.</text>
</comment>
<keyword evidence="8" id="KW-1185">Reference proteome</keyword>
<dbReference type="InterPro" id="IPR006680">
    <property type="entry name" value="Amidohydro-rel"/>
</dbReference>
<dbReference type="PANTHER" id="PTHR11271">
    <property type="entry name" value="GUANINE DEAMINASE"/>
    <property type="match status" value="1"/>
</dbReference>
<evidence type="ECO:0000256" key="5">
    <source>
        <dbReference type="SAM" id="MobiDB-lite"/>
    </source>
</evidence>
<dbReference type="InterPro" id="IPR051607">
    <property type="entry name" value="Metallo-dep_hydrolases"/>
</dbReference>
<dbReference type="AlphaFoldDB" id="A0A316TIH2"/>
<organism evidence="7 8">
    <name type="scientific">Nocardioides silvaticus</name>
    <dbReference type="NCBI Taxonomy" id="2201891"/>
    <lineage>
        <taxon>Bacteria</taxon>
        <taxon>Bacillati</taxon>
        <taxon>Actinomycetota</taxon>
        <taxon>Actinomycetes</taxon>
        <taxon>Propionibacteriales</taxon>
        <taxon>Nocardioidaceae</taxon>
        <taxon>Nocardioides</taxon>
    </lineage>
</organism>
<dbReference type="NCBIfam" id="TIGR02022">
    <property type="entry name" value="hutF"/>
    <property type="match status" value="1"/>
</dbReference>
<evidence type="ECO:0000256" key="2">
    <source>
        <dbReference type="ARBA" id="ARBA00022723"/>
    </source>
</evidence>
<evidence type="ECO:0000259" key="6">
    <source>
        <dbReference type="Pfam" id="PF01979"/>
    </source>
</evidence>
<feature type="compositionally biased region" description="Polar residues" evidence="5">
    <location>
        <begin position="1"/>
        <end position="13"/>
    </location>
</feature>
<keyword evidence="2" id="KW-0479">Metal-binding</keyword>
<dbReference type="Proteomes" id="UP000245507">
    <property type="component" value="Unassembled WGS sequence"/>
</dbReference>
<gene>
    <name evidence="7" type="ORF">DJ010_10770</name>
</gene>
<name>A0A316TIH2_9ACTN</name>
<dbReference type="NCBIfam" id="NF006681">
    <property type="entry name" value="PRK09229.1-2"/>
    <property type="match status" value="1"/>
</dbReference>
<dbReference type="GO" id="GO:0019239">
    <property type="term" value="F:deaminase activity"/>
    <property type="evidence" value="ECO:0007669"/>
    <property type="project" value="TreeGrafter"/>
</dbReference>
<evidence type="ECO:0000313" key="7">
    <source>
        <dbReference type="EMBL" id="PWN02875.1"/>
    </source>
</evidence>
<feature type="domain" description="Amidohydrolase-related" evidence="6">
    <location>
        <begin position="23"/>
        <end position="332"/>
    </location>
</feature>
<sequence length="396" mass="42005">MPDNPRNTRSTGYSAPRPAPLTLPALANAHSHAFHRALRGRTQQGTGSFWTWREQMYDLAARLTPDSYFELARATYAEMLAGGIGAVGEFHYLHHQPDGTPYDDPNEMGRALLAAADEVGIRIRLLDTCYLTAGIGHPAEGVQRRFSDGSADAWAERVAAFDDDRVGAAIHSVRAVPQDQMSTVAAWAAGRPLHVHLSEQPAENDACLAAYGLTPTQLLAEAGVLGPRTTLVHATHVTDTDVRLIGDSGCFVCLCPTTERDLADGVGRGADLRAAGARISLGSDSHAVVDLFEEMRGVEMHDRLRTGVRGHWSAQALLRCATSDGHASLGLEADGVVLLDPASPRTAGAGADEHAAVFAATAADVTEVVLAGETAFDGDHGRVGRDLDAAITKVWA</sequence>
<dbReference type="GO" id="GO:0046872">
    <property type="term" value="F:metal ion binding"/>
    <property type="evidence" value="ECO:0007669"/>
    <property type="project" value="UniProtKB-KW"/>
</dbReference>
<dbReference type="EMBL" id="QGDD01000004">
    <property type="protein sequence ID" value="PWN02875.1"/>
    <property type="molecule type" value="Genomic_DNA"/>
</dbReference>
<reference evidence="7 8" key="1">
    <citation type="submission" date="2018-05" db="EMBL/GenBank/DDBJ databases">
        <title>Nocardioides silvaticus genome.</title>
        <authorList>
            <person name="Li C."/>
            <person name="Wang G."/>
        </authorList>
    </citation>
    <scope>NUCLEOTIDE SEQUENCE [LARGE SCALE GENOMIC DNA]</scope>
    <source>
        <strain evidence="7 8">CCTCC AB 2018079</strain>
    </source>
</reference>
<comment type="cofactor">
    <cofactor evidence="1">
        <name>Zn(2+)</name>
        <dbReference type="ChEBI" id="CHEBI:29105"/>
    </cofactor>
</comment>
<dbReference type="Gene3D" id="2.30.40.10">
    <property type="entry name" value="Urease, subunit C, domain 1"/>
    <property type="match status" value="1"/>
</dbReference>
<dbReference type="OrthoDB" id="3204583at2"/>
<evidence type="ECO:0000256" key="4">
    <source>
        <dbReference type="ARBA" id="ARBA00022833"/>
    </source>
</evidence>
<evidence type="ECO:0000256" key="1">
    <source>
        <dbReference type="ARBA" id="ARBA00001947"/>
    </source>
</evidence>
<evidence type="ECO:0000256" key="3">
    <source>
        <dbReference type="ARBA" id="ARBA00022801"/>
    </source>
</evidence>
<evidence type="ECO:0000313" key="8">
    <source>
        <dbReference type="Proteomes" id="UP000245507"/>
    </source>
</evidence>
<keyword evidence="4" id="KW-0862">Zinc</keyword>
<dbReference type="RefSeq" id="WP_109693676.1">
    <property type="nucleotide sequence ID" value="NZ_QGDD01000004.1"/>
</dbReference>
<proteinExistence type="predicted"/>
<feature type="region of interest" description="Disordered" evidence="5">
    <location>
        <begin position="1"/>
        <end position="20"/>
    </location>
</feature>
<dbReference type="SUPFAM" id="SSF51556">
    <property type="entry name" value="Metallo-dependent hydrolases"/>
    <property type="match status" value="1"/>
</dbReference>
<dbReference type="InterPro" id="IPR032466">
    <property type="entry name" value="Metal_Hydrolase"/>
</dbReference>
<dbReference type="PANTHER" id="PTHR11271:SF48">
    <property type="entry name" value="AMIDOHYDROLASE-RELATED DOMAIN-CONTAINING PROTEIN"/>
    <property type="match status" value="1"/>
</dbReference>
<dbReference type="Gene3D" id="3.20.20.140">
    <property type="entry name" value="Metal-dependent hydrolases"/>
    <property type="match status" value="1"/>
</dbReference>